<sequence length="74" mass="8574">MLSIERSVQTTCIHLSVADVEIVRRHPLVGLVRVVRWSVIGREAMPPKRFLIELIMIEKPFFKKHFPSLLASHN</sequence>
<reference evidence="3" key="1">
    <citation type="submission" date="2016-06" db="UniProtKB">
        <authorList>
            <consortium name="WormBaseParasite"/>
        </authorList>
    </citation>
    <scope>IDENTIFICATION</scope>
</reference>
<reference evidence="1 2" key="2">
    <citation type="submission" date="2018-11" db="EMBL/GenBank/DDBJ databases">
        <authorList>
            <consortium name="Pathogen Informatics"/>
        </authorList>
    </citation>
    <scope>NUCLEOTIDE SEQUENCE [LARGE SCALE GENOMIC DNA]</scope>
</reference>
<evidence type="ECO:0000313" key="3">
    <source>
        <dbReference type="WBParaSite" id="TCNE_0000512501-mRNA-1"/>
    </source>
</evidence>
<evidence type="ECO:0000313" key="2">
    <source>
        <dbReference type="Proteomes" id="UP000050794"/>
    </source>
</evidence>
<organism evidence="2 3">
    <name type="scientific">Toxocara canis</name>
    <name type="common">Canine roundworm</name>
    <dbReference type="NCBI Taxonomy" id="6265"/>
    <lineage>
        <taxon>Eukaryota</taxon>
        <taxon>Metazoa</taxon>
        <taxon>Ecdysozoa</taxon>
        <taxon>Nematoda</taxon>
        <taxon>Chromadorea</taxon>
        <taxon>Rhabditida</taxon>
        <taxon>Spirurina</taxon>
        <taxon>Ascaridomorpha</taxon>
        <taxon>Ascaridoidea</taxon>
        <taxon>Toxocaridae</taxon>
        <taxon>Toxocara</taxon>
    </lineage>
</organism>
<dbReference type="WBParaSite" id="TCNE_0000512501-mRNA-1">
    <property type="protein sequence ID" value="TCNE_0000512501-mRNA-1"/>
    <property type="gene ID" value="TCNE_0000512501"/>
</dbReference>
<proteinExistence type="predicted"/>
<evidence type="ECO:0000313" key="1">
    <source>
        <dbReference type="EMBL" id="VDM34255.1"/>
    </source>
</evidence>
<keyword evidence="2" id="KW-1185">Reference proteome</keyword>
<dbReference type="Proteomes" id="UP000050794">
    <property type="component" value="Unassembled WGS sequence"/>
</dbReference>
<dbReference type="EMBL" id="UYWY01011234">
    <property type="protein sequence ID" value="VDM34255.1"/>
    <property type="molecule type" value="Genomic_DNA"/>
</dbReference>
<name>A0A183U9F5_TOXCA</name>
<gene>
    <name evidence="1" type="ORF">TCNE_LOCUS5125</name>
</gene>
<protein>
    <submittedName>
        <fullName evidence="1 3">Uncharacterized protein</fullName>
    </submittedName>
</protein>
<accession>A0A183U9F5</accession>
<dbReference type="AlphaFoldDB" id="A0A183U9F5"/>